<name>A0A8J3REQ2_9ACTN</name>
<evidence type="ECO:0000313" key="5">
    <source>
        <dbReference type="Proteomes" id="UP000610966"/>
    </source>
</evidence>
<feature type="transmembrane region" description="Helical" evidence="2">
    <location>
        <begin position="68"/>
        <end position="91"/>
    </location>
</feature>
<evidence type="ECO:0000256" key="2">
    <source>
        <dbReference type="SAM" id="Phobius"/>
    </source>
</evidence>
<dbReference type="InterPro" id="IPR054384">
    <property type="entry name" value="SecDF_P1_head"/>
</dbReference>
<dbReference type="EMBL" id="BOOG01000030">
    <property type="protein sequence ID" value="GIH71068.1"/>
    <property type="molecule type" value="Genomic_DNA"/>
</dbReference>
<keyword evidence="5" id="KW-1185">Reference proteome</keyword>
<feature type="domain" description="Excalibur calcium-binding" evidence="3">
    <location>
        <begin position="304"/>
        <end position="341"/>
    </location>
</feature>
<comment type="caution">
    <text evidence="4">The sequence shown here is derived from an EMBL/GenBank/DDBJ whole genome shotgun (WGS) entry which is preliminary data.</text>
</comment>
<protein>
    <recommendedName>
        <fullName evidence="3">Excalibur calcium-binding domain-containing protein</fullName>
    </recommendedName>
</protein>
<feature type="compositionally biased region" description="Low complexity" evidence="1">
    <location>
        <begin position="245"/>
        <end position="257"/>
    </location>
</feature>
<keyword evidence="2" id="KW-1133">Transmembrane helix</keyword>
<evidence type="ECO:0000259" key="3">
    <source>
        <dbReference type="SMART" id="SM00894"/>
    </source>
</evidence>
<organism evidence="4 5">
    <name type="scientific">Sphaerimonospora thailandensis</name>
    <dbReference type="NCBI Taxonomy" id="795644"/>
    <lineage>
        <taxon>Bacteria</taxon>
        <taxon>Bacillati</taxon>
        <taxon>Actinomycetota</taxon>
        <taxon>Actinomycetes</taxon>
        <taxon>Streptosporangiales</taxon>
        <taxon>Streptosporangiaceae</taxon>
        <taxon>Sphaerimonospora</taxon>
    </lineage>
</organism>
<accession>A0A8J3REQ2</accession>
<feature type="compositionally biased region" description="Polar residues" evidence="1">
    <location>
        <begin position="284"/>
        <end position="300"/>
    </location>
</feature>
<dbReference type="Pfam" id="PF22599">
    <property type="entry name" value="SecDF_P1_head"/>
    <property type="match status" value="1"/>
</dbReference>
<keyword evidence="2" id="KW-0472">Membrane</keyword>
<feature type="region of interest" description="Disordered" evidence="1">
    <location>
        <begin position="234"/>
        <end position="303"/>
    </location>
</feature>
<proteinExistence type="predicted"/>
<dbReference type="Pfam" id="PF05901">
    <property type="entry name" value="Excalibur"/>
    <property type="match status" value="1"/>
</dbReference>
<feature type="region of interest" description="Disordered" evidence="1">
    <location>
        <begin position="1"/>
        <end position="62"/>
    </location>
</feature>
<sequence length="346" mass="35853">MAGIEDGMRNERQEEPGPGLAPEAHVGAEAGGAPETDGERPDDGVQEPAAPTQAQGPQEPQAARGTTLALIVALGLVVVMTGALGAVAVVMTRNPDAAPLSQVSLRQLATPVHFAPVVGVRAAPCTGTDGVPDAQGTMCYQLDPGVTVTTVQKIEEVPENDGSYSLRLVLSPANLDQIADLTRETVKQQLAVVAGEKVVAAPRVAQEIDQDSLAIAGFTKEQADALLTLLTGSAAPQQPQPDQPTQPAFTQPQTDPAIQPADQSTRPAFTQAPIESDGQLPTAGGTTQPVGTQVASTGGQTHPRFASCREATASGYGPYTKGVHPEYYWYKDVDGNGVACDPRDIT</sequence>
<reference evidence="4" key="1">
    <citation type="submission" date="2021-01" db="EMBL/GenBank/DDBJ databases">
        <title>Whole genome shotgun sequence of Sphaerimonospora thailandensis NBRC 107569.</title>
        <authorList>
            <person name="Komaki H."/>
            <person name="Tamura T."/>
        </authorList>
    </citation>
    <scope>NUCLEOTIDE SEQUENCE</scope>
    <source>
        <strain evidence="4">NBRC 107569</strain>
    </source>
</reference>
<gene>
    <name evidence="4" type="ORF">Mth01_33210</name>
</gene>
<dbReference type="RefSeq" id="WP_204016780.1">
    <property type="nucleotide sequence ID" value="NZ_BOOG01000030.1"/>
</dbReference>
<feature type="compositionally biased region" description="Basic and acidic residues" evidence="1">
    <location>
        <begin position="1"/>
        <end position="15"/>
    </location>
</feature>
<evidence type="ECO:0000313" key="4">
    <source>
        <dbReference type="EMBL" id="GIH71068.1"/>
    </source>
</evidence>
<dbReference type="InterPro" id="IPR008613">
    <property type="entry name" value="Excalibur_Ca-bd_domain"/>
</dbReference>
<keyword evidence="2" id="KW-0812">Transmembrane</keyword>
<dbReference type="Gene3D" id="3.30.1360.200">
    <property type="match status" value="1"/>
</dbReference>
<dbReference type="AlphaFoldDB" id="A0A8J3REQ2"/>
<dbReference type="Proteomes" id="UP000610966">
    <property type="component" value="Unassembled WGS sequence"/>
</dbReference>
<dbReference type="SMART" id="SM00894">
    <property type="entry name" value="Excalibur"/>
    <property type="match status" value="1"/>
</dbReference>
<evidence type="ECO:0000256" key="1">
    <source>
        <dbReference type="SAM" id="MobiDB-lite"/>
    </source>
</evidence>